<evidence type="ECO:0000256" key="3">
    <source>
        <dbReference type="ARBA" id="ARBA00008273"/>
    </source>
</evidence>
<accession>F2NDA3</accession>
<evidence type="ECO:0000256" key="10">
    <source>
        <dbReference type="ARBA" id="ARBA00049115"/>
    </source>
</evidence>
<evidence type="ECO:0000256" key="8">
    <source>
        <dbReference type="ARBA" id="ARBA00024477"/>
    </source>
</evidence>
<evidence type="ECO:0000256" key="7">
    <source>
        <dbReference type="ARBA" id="ARBA00023239"/>
    </source>
</evidence>
<comment type="catalytic activity">
    <reaction evidence="8">
        <text>(2S)-2-[5-amino-1-(5-phospho-beta-D-ribosyl)imidazole-4-carboxamido]succinate = 5-amino-1-(5-phospho-beta-D-ribosyl)imidazole-4-carboxamide + fumarate</text>
        <dbReference type="Rhea" id="RHEA:23920"/>
        <dbReference type="ChEBI" id="CHEBI:29806"/>
        <dbReference type="ChEBI" id="CHEBI:58443"/>
        <dbReference type="ChEBI" id="CHEBI:58475"/>
        <dbReference type="EC" id="4.3.2.2"/>
    </reaction>
    <physiologicalReaction direction="left-to-right" evidence="8">
        <dbReference type="Rhea" id="RHEA:23921"/>
    </physiologicalReaction>
</comment>
<feature type="domain" description="Adenylosuccinate lyase C-terminal" evidence="13">
    <location>
        <begin position="349"/>
        <end position="430"/>
    </location>
</feature>
<evidence type="ECO:0000259" key="13">
    <source>
        <dbReference type="SMART" id="SM00998"/>
    </source>
</evidence>
<evidence type="ECO:0000313" key="15">
    <source>
        <dbReference type="Proteomes" id="UP000000483"/>
    </source>
</evidence>
<dbReference type="HOGENOM" id="CLU_030949_0_1_7"/>
<reference evidence="14 15" key="1">
    <citation type="journal article" date="2011" name="Stand. Genomic Sci.">
        <title>Complete genome sequence of the acetate-degrading sulfate reducer Desulfobacca acetoxidans type strain (ASRB2).</title>
        <authorList>
            <person name="Goker M."/>
            <person name="Teshima H."/>
            <person name="Lapidus A."/>
            <person name="Nolan M."/>
            <person name="Lucas S."/>
            <person name="Hammon N."/>
            <person name="Deshpande S."/>
            <person name="Cheng J.F."/>
            <person name="Tapia R."/>
            <person name="Han C."/>
            <person name="Goodwin L."/>
            <person name="Pitluck S."/>
            <person name="Huntemann M."/>
            <person name="Liolios K."/>
            <person name="Ivanova N."/>
            <person name="Pagani I."/>
            <person name="Mavromatis K."/>
            <person name="Ovchinikova G."/>
            <person name="Pati A."/>
            <person name="Chen A."/>
            <person name="Palaniappan K."/>
            <person name="Land M."/>
            <person name="Hauser L."/>
            <person name="Brambilla E.M."/>
            <person name="Rohde M."/>
            <person name="Spring S."/>
            <person name="Detter J.C."/>
            <person name="Woyke T."/>
            <person name="Bristow J."/>
            <person name="Eisen J.A."/>
            <person name="Markowitz V."/>
            <person name="Hugenholtz P."/>
            <person name="Kyrpides N.C."/>
            <person name="Klenk H.P."/>
        </authorList>
    </citation>
    <scope>NUCLEOTIDE SEQUENCE [LARGE SCALE GENOMIC DNA]</scope>
    <source>
        <strain evidence="15">ATCC 700848 / DSM 11109 / ASRB2</strain>
    </source>
</reference>
<keyword evidence="6 12" id="KW-0658">Purine biosynthesis</keyword>
<evidence type="ECO:0000256" key="9">
    <source>
        <dbReference type="ARBA" id="ARBA00030717"/>
    </source>
</evidence>
<dbReference type="PANTHER" id="PTHR43172">
    <property type="entry name" value="ADENYLOSUCCINATE LYASE"/>
    <property type="match status" value="1"/>
</dbReference>
<dbReference type="AlphaFoldDB" id="F2NDA3"/>
<dbReference type="GO" id="GO:0070626">
    <property type="term" value="F:(S)-2-(5-amino-1-(5-phospho-D-ribosyl)imidazole-4-carboxamido) succinate lyase (fumarate-forming) activity"/>
    <property type="evidence" value="ECO:0007669"/>
    <property type="project" value="TreeGrafter"/>
</dbReference>
<dbReference type="InterPro" id="IPR019468">
    <property type="entry name" value="AdenyloSucc_lyase_C"/>
</dbReference>
<dbReference type="Gene3D" id="1.10.275.10">
    <property type="entry name" value="Fumarase/aspartase (N-terminal domain)"/>
    <property type="match status" value="1"/>
</dbReference>
<gene>
    <name evidence="14" type="ordered locus">Desac_2140</name>
</gene>
<evidence type="ECO:0000256" key="11">
    <source>
        <dbReference type="NCBIfam" id="TIGR00928"/>
    </source>
</evidence>
<dbReference type="GO" id="GO:0006189">
    <property type="term" value="P:'de novo' IMP biosynthetic process"/>
    <property type="evidence" value="ECO:0007669"/>
    <property type="project" value="UniProtKB-UniPathway"/>
</dbReference>
<evidence type="ECO:0000256" key="12">
    <source>
        <dbReference type="RuleBase" id="RU361172"/>
    </source>
</evidence>
<dbReference type="UniPathway" id="UPA00075">
    <property type="reaction ID" value="UER00336"/>
</dbReference>
<dbReference type="KEGG" id="dao:Desac_2140"/>
<name>F2NDA3_DESAR</name>
<dbReference type="EMBL" id="CP002629">
    <property type="protein sequence ID" value="AEB09969.1"/>
    <property type="molecule type" value="Genomic_DNA"/>
</dbReference>
<dbReference type="FunFam" id="1.10.275.10:FF:000006">
    <property type="entry name" value="Adenylosuccinate lyase"/>
    <property type="match status" value="1"/>
</dbReference>
<evidence type="ECO:0000256" key="4">
    <source>
        <dbReference type="ARBA" id="ARBA00012339"/>
    </source>
</evidence>
<dbReference type="Pfam" id="PF10397">
    <property type="entry name" value="ADSL_C"/>
    <property type="match status" value="1"/>
</dbReference>
<dbReference type="InterPro" id="IPR004769">
    <property type="entry name" value="Pur_lyase"/>
</dbReference>
<dbReference type="Gene3D" id="1.10.40.30">
    <property type="entry name" value="Fumarase/aspartase (C-terminal domain)"/>
    <property type="match status" value="1"/>
</dbReference>
<dbReference type="PRINTS" id="PR00145">
    <property type="entry name" value="ARGSUCLYASE"/>
</dbReference>
<reference evidence="15" key="2">
    <citation type="submission" date="2011-03" db="EMBL/GenBank/DDBJ databases">
        <title>The complete genome of Desulfobacca acetoxidans DSM 11109.</title>
        <authorList>
            <consortium name="US DOE Joint Genome Institute (JGI-PGF)"/>
            <person name="Lucas S."/>
            <person name="Copeland A."/>
            <person name="Lapidus A."/>
            <person name="Bruce D."/>
            <person name="Goodwin L."/>
            <person name="Pitluck S."/>
            <person name="Peters L."/>
            <person name="Kyrpides N."/>
            <person name="Mavromatis K."/>
            <person name="Ivanova N."/>
            <person name="Ovchinnikova G."/>
            <person name="Teshima H."/>
            <person name="Detter J.C."/>
            <person name="Han C."/>
            <person name="Land M."/>
            <person name="Hauser L."/>
            <person name="Markowitz V."/>
            <person name="Cheng J.-F."/>
            <person name="Hugenholtz P."/>
            <person name="Woyke T."/>
            <person name="Wu D."/>
            <person name="Spring S."/>
            <person name="Schueler E."/>
            <person name="Brambilla E."/>
            <person name="Klenk H.-P."/>
            <person name="Eisen J.A."/>
        </authorList>
    </citation>
    <scope>NUCLEOTIDE SEQUENCE [LARGE SCALE GENOMIC DNA]</scope>
    <source>
        <strain evidence="15">ATCC 700848 / DSM 11109 / ASRB2</strain>
    </source>
</reference>
<dbReference type="OrthoDB" id="9768878at2"/>
<dbReference type="InterPro" id="IPR020557">
    <property type="entry name" value="Fumarate_lyase_CS"/>
</dbReference>
<dbReference type="FunFam" id="1.20.200.10:FF:000008">
    <property type="entry name" value="Adenylosuccinate lyase"/>
    <property type="match status" value="1"/>
</dbReference>
<dbReference type="Pfam" id="PF00206">
    <property type="entry name" value="Lyase_1"/>
    <property type="match status" value="1"/>
</dbReference>
<organism evidence="14 15">
    <name type="scientific">Desulfobacca acetoxidans (strain ATCC 700848 / DSM 11109 / ASRB2)</name>
    <dbReference type="NCBI Taxonomy" id="880072"/>
    <lineage>
        <taxon>Bacteria</taxon>
        <taxon>Pseudomonadati</taxon>
        <taxon>Thermodesulfobacteriota</taxon>
        <taxon>Desulfobaccia</taxon>
        <taxon>Desulfobaccales</taxon>
        <taxon>Desulfobaccaceae</taxon>
        <taxon>Desulfobacca</taxon>
    </lineage>
</organism>
<dbReference type="Gene3D" id="1.20.200.10">
    <property type="entry name" value="Fumarase/aspartase (Central domain)"/>
    <property type="match status" value="1"/>
</dbReference>
<dbReference type="Proteomes" id="UP000000483">
    <property type="component" value="Chromosome"/>
</dbReference>
<dbReference type="PRINTS" id="PR00149">
    <property type="entry name" value="FUMRATELYASE"/>
</dbReference>
<keyword evidence="7 12" id="KW-0456">Lyase</keyword>
<dbReference type="InterPro" id="IPR022761">
    <property type="entry name" value="Fumarate_lyase_N"/>
</dbReference>
<dbReference type="SMART" id="SM00998">
    <property type="entry name" value="ADSL_C"/>
    <property type="match status" value="1"/>
</dbReference>
<evidence type="ECO:0000256" key="1">
    <source>
        <dbReference type="ARBA" id="ARBA00004706"/>
    </source>
</evidence>
<dbReference type="RefSeq" id="WP_013707078.1">
    <property type="nucleotide sequence ID" value="NC_015388.1"/>
</dbReference>
<dbReference type="CDD" id="cd01360">
    <property type="entry name" value="Adenylsuccinate_lyase_1"/>
    <property type="match status" value="1"/>
</dbReference>
<dbReference type="PANTHER" id="PTHR43172:SF1">
    <property type="entry name" value="ADENYLOSUCCINATE LYASE"/>
    <property type="match status" value="1"/>
</dbReference>
<dbReference type="InterPro" id="IPR008948">
    <property type="entry name" value="L-Aspartase-like"/>
</dbReference>
<evidence type="ECO:0000256" key="5">
    <source>
        <dbReference type="ARBA" id="ARBA00017058"/>
    </source>
</evidence>
<comment type="similarity">
    <text evidence="3 12">Belongs to the lyase 1 family. Adenylosuccinate lyase subfamily.</text>
</comment>
<sequence>MIPRYSRPRMARIWTEENKFQTWLEVELAALEAMAQHGLVPKEAVGQIREKARFDVQRIEEIEVQTRHDVIAFLTNVAEYVGDEGRYLHYALTSSDILDTANALRLRQAADLLLEDLDLMMAVLKDRALEFKHTVCIGRSHGIHAEPMTFGLKFALWYAEMKRHRERLLRARAVVSVGKFSGAVGTFAHLPPAIEETACALLNLTPAPLATQVIQRDRYAEYFTTLALIGGSLEKIAVEIRHLQRTEVREAEEFFRAGQKGSSAMPHKRNPVLSENITGLSRLLRGNALAAMENMVLWHERDISHSSVERIIAPDSTILLDFMLGRLTGLLKNLLVYPDNMKKNLELTRGLIFSQRLMLELVRKGITREDAYLMVQGPAMRVWQAENLDFPSLIRQDAEIAKHLTKEEIDAVFALSEYLKHVDFLFQRVFGD</sequence>
<dbReference type="EC" id="4.3.2.2" evidence="4 11"/>
<protein>
    <recommendedName>
        <fullName evidence="5 11">Adenylosuccinate lyase</fullName>
        <shortName evidence="12">ASL</shortName>
        <ecNumber evidence="4 11">4.3.2.2</ecNumber>
    </recommendedName>
    <alternativeName>
        <fullName evidence="9 12">Adenylosuccinase</fullName>
    </alternativeName>
</protein>
<comment type="catalytic activity">
    <reaction evidence="10">
        <text>N(6)-(1,2-dicarboxyethyl)-AMP = fumarate + AMP</text>
        <dbReference type="Rhea" id="RHEA:16853"/>
        <dbReference type="ChEBI" id="CHEBI:29806"/>
        <dbReference type="ChEBI" id="CHEBI:57567"/>
        <dbReference type="ChEBI" id="CHEBI:456215"/>
        <dbReference type="EC" id="4.3.2.2"/>
    </reaction>
    <physiologicalReaction direction="left-to-right" evidence="10">
        <dbReference type="Rhea" id="RHEA:16854"/>
    </physiologicalReaction>
</comment>
<dbReference type="PROSITE" id="PS00163">
    <property type="entry name" value="FUMARATE_LYASES"/>
    <property type="match status" value="1"/>
</dbReference>
<dbReference type="NCBIfam" id="TIGR00928">
    <property type="entry name" value="purB"/>
    <property type="match status" value="1"/>
</dbReference>
<dbReference type="eggNOG" id="COG0015">
    <property type="taxonomic scope" value="Bacteria"/>
</dbReference>
<dbReference type="SUPFAM" id="SSF48557">
    <property type="entry name" value="L-aspartase-like"/>
    <property type="match status" value="1"/>
</dbReference>
<dbReference type="STRING" id="880072.Desac_2140"/>
<evidence type="ECO:0000256" key="6">
    <source>
        <dbReference type="ARBA" id="ARBA00022755"/>
    </source>
</evidence>
<dbReference type="GO" id="GO:0005829">
    <property type="term" value="C:cytosol"/>
    <property type="evidence" value="ECO:0007669"/>
    <property type="project" value="TreeGrafter"/>
</dbReference>
<comment type="pathway">
    <text evidence="1 12">Purine metabolism; IMP biosynthesis via de novo pathway; 5-amino-1-(5-phospho-D-ribosyl)imidazole-4-carboxamide from 5-amino-1-(5-phospho-D-ribosyl)imidazole-4-carboxylate: step 2/2.</text>
</comment>
<dbReference type="GO" id="GO:0004018">
    <property type="term" value="F:N6-(1,2-dicarboxyethyl)AMP AMP-lyase (fumarate-forming) activity"/>
    <property type="evidence" value="ECO:0007669"/>
    <property type="project" value="UniProtKB-UniRule"/>
</dbReference>
<evidence type="ECO:0000313" key="14">
    <source>
        <dbReference type="EMBL" id="AEB09969.1"/>
    </source>
</evidence>
<keyword evidence="15" id="KW-1185">Reference proteome</keyword>
<dbReference type="InterPro" id="IPR000362">
    <property type="entry name" value="Fumarate_lyase_fam"/>
</dbReference>
<comment type="pathway">
    <text evidence="2 12">Purine metabolism; AMP biosynthesis via de novo pathway; AMP from IMP: step 2/2.</text>
</comment>
<proteinExistence type="inferred from homology"/>
<dbReference type="InterPro" id="IPR024083">
    <property type="entry name" value="Fumarase/histidase_N"/>
</dbReference>
<evidence type="ECO:0000256" key="2">
    <source>
        <dbReference type="ARBA" id="ARBA00004734"/>
    </source>
</evidence>
<dbReference type="FunFam" id="1.10.40.30:FF:000007">
    <property type="entry name" value="Adenylosuccinate lyase"/>
    <property type="match status" value="1"/>
</dbReference>
<dbReference type="GO" id="GO:0044208">
    <property type="term" value="P:'de novo' AMP biosynthetic process"/>
    <property type="evidence" value="ECO:0007669"/>
    <property type="project" value="UniProtKB-UniPathway"/>
</dbReference>
<dbReference type="UniPathway" id="UPA00074">
    <property type="reaction ID" value="UER00132"/>
</dbReference>